<dbReference type="EMBL" id="BROD01000001">
    <property type="protein sequence ID" value="GKX66060.1"/>
    <property type="molecule type" value="Genomic_DNA"/>
</dbReference>
<dbReference type="Proteomes" id="UP001058074">
    <property type="component" value="Unassembled WGS sequence"/>
</dbReference>
<organism evidence="1 2">
    <name type="scientific">Inconstantimicrobium mannanitabidum</name>
    <dbReference type="NCBI Taxonomy" id="1604901"/>
    <lineage>
        <taxon>Bacteria</taxon>
        <taxon>Bacillati</taxon>
        <taxon>Bacillota</taxon>
        <taxon>Clostridia</taxon>
        <taxon>Eubacteriales</taxon>
        <taxon>Clostridiaceae</taxon>
        <taxon>Inconstantimicrobium</taxon>
    </lineage>
</organism>
<evidence type="ECO:0000313" key="1">
    <source>
        <dbReference type="EMBL" id="GKX66060.1"/>
    </source>
</evidence>
<accession>A0ACB5RA51</accession>
<evidence type="ECO:0000313" key="2">
    <source>
        <dbReference type="Proteomes" id="UP001058074"/>
    </source>
</evidence>
<name>A0ACB5RA51_9CLOT</name>
<proteinExistence type="predicted"/>
<gene>
    <name evidence="1" type="ORF">rsdtw13_13180</name>
</gene>
<reference evidence="1" key="1">
    <citation type="journal article" date="2025" name="Int. J. Syst. Evol. Microbiol.">
        <title>Inconstantimicrobium mannanitabidum sp. nov., a novel member of the family Clostridiaceae isolated from anoxic soil under the treatment of reductive soil disinfestation.</title>
        <authorList>
            <person name="Ueki A."/>
            <person name="Tonouchi A."/>
            <person name="Honma S."/>
            <person name="Kaku N."/>
            <person name="Ueki K."/>
        </authorList>
    </citation>
    <scope>NUCLEOTIDE SEQUENCE</scope>
    <source>
        <strain evidence="1">TW13</strain>
    </source>
</reference>
<sequence>MIDIKFDKSIVELENGLKIVTIKKDTELFSINLGVKIGAYYENNLNRGISHFIEHMMFKGTKNRDNETLNRELEFLGGEYNAYTNYNSTVFSICCLKEEAKEAVDLLSDMILNPTFNKEEMEREKGVVISEIRSSKDDVAEFSTNKVFYHAFEKSPLRYEVAGSEETVKNFTREEILEFYSKNYTPDNTIITVVSPFEHDFVVNILKGEFQNWQGKSCIDRTVIMEKNKAKVFTSTRKDIEQSNIIILYSFLEIDRNMELPLKILNHQLGESANSILFRELREKRGLVYDVYTDLDLSHNAKNLYIYTAVDDSKIDETLDAIFNCINNIKNEKIVFDNNTVELMKKVHKTAVVSTFEDGSDLGSYILTQCLEGEDIYQFLKDMERLEKLNAEDIYKVARGVINDPTIYVLRGSGEDE</sequence>
<keyword evidence="2" id="KW-1185">Reference proteome</keyword>
<comment type="caution">
    <text evidence="1">The sequence shown here is derived from an EMBL/GenBank/DDBJ whole genome shotgun (WGS) entry which is preliminary data.</text>
</comment>
<protein>
    <submittedName>
        <fullName evidence="1">Peptidase M16</fullName>
    </submittedName>
</protein>